<evidence type="ECO:0000313" key="9">
    <source>
        <dbReference type="Proteomes" id="UP000823851"/>
    </source>
</evidence>
<evidence type="ECO:0000313" key="8">
    <source>
        <dbReference type="EMBL" id="HJD32018.1"/>
    </source>
</evidence>
<feature type="transmembrane region" description="Helical" evidence="6">
    <location>
        <begin position="317"/>
        <end position="334"/>
    </location>
</feature>
<dbReference type="PANTHER" id="PTHR43826:SF7">
    <property type="entry name" value="PROTEIN UHPC, PUTATIVE-RELATED"/>
    <property type="match status" value="1"/>
</dbReference>
<dbReference type="Pfam" id="PF07690">
    <property type="entry name" value="MFS_1"/>
    <property type="match status" value="1"/>
</dbReference>
<dbReference type="Proteomes" id="UP000823851">
    <property type="component" value="Unassembled WGS sequence"/>
</dbReference>
<feature type="domain" description="Major facilitator superfamily (MFS) profile" evidence="7">
    <location>
        <begin position="1"/>
        <end position="433"/>
    </location>
</feature>
<keyword evidence="3 6" id="KW-0812">Transmembrane</keyword>
<dbReference type="Gene3D" id="1.20.1250.20">
    <property type="entry name" value="MFS general substrate transporter like domains"/>
    <property type="match status" value="2"/>
</dbReference>
<comment type="subcellular location">
    <subcellularLocation>
        <location evidence="1">Cell membrane</location>
        <topology evidence="1">Multi-pass membrane protein</topology>
    </subcellularLocation>
</comment>
<reference evidence="8" key="1">
    <citation type="journal article" date="2021" name="PeerJ">
        <title>Extensive microbial diversity within the chicken gut microbiome revealed by metagenomics and culture.</title>
        <authorList>
            <person name="Gilroy R."/>
            <person name="Ravi A."/>
            <person name="Getino M."/>
            <person name="Pursley I."/>
            <person name="Horton D.L."/>
            <person name="Alikhan N.F."/>
            <person name="Baker D."/>
            <person name="Gharbi K."/>
            <person name="Hall N."/>
            <person name="Watson M."/>
            <person name="Adriaenssens E.M."/>
            <person name="Foster-Nyarko E."/>
            <person name="Jarju S."/>
            <person name="Secka A."/>
            <person name="Antonio M."/>
            <person name="Oren A."/>
            <person name="Chaudhuri R.R."/>
            <person name="La Ragione R."/>
            <person name="Hildebrand F."/>
            <person name="Pallen M.J."/>
        </authorList>
    </citation>
    <scope>NUCLEOTIDE SEQUENCE</scope>
    <source>
        <strain evidence="8">ChiHjej8B7-25341</strain>
    </source>
</reference>
<dbReference type="InterPro" id="IPR000849">
    <property type="entry name" value="Sugar_P_transporter"/>
</dbReference>
<keyword evidence="2" id="KW-0813">Transport</keyword>
<evidence type="ECO:0000256" key="1">
    <source>
        <dbReference type="ARBA" id="ARBA00004651"/>
    </source>
</evidence>
<keyword evidence="4 6" id="KW-1133">Transmembrane helix</keyword>
<feature type="transmembrane region" description="Helical" evidence="6">
    <location>
        <begin position="138"/>
        <end position="158"/>
    </location>
</feature>
<gene>
    <name evidence="8" type="ORF">H9912_08765</name>
</gene>
<comment type="caution">
    <text evidence="8">The sequence shown here is derived from an EMBL/GenBank/DDBJ whole genome shotgun (WGS) entry which is preliminary data.</text>
</comment>
<evidence type="ECO:0000256" key="6">
    <source>
        <dbReference type="SAM" id="Phobius"/>
    </source>
</evidence>
<dbReference type="PANTHER" id="PTHR43826">
    <property type="entry name" value="GLUCOSE-6-PHOSPHATE EXCHANGER SLC37A4"/>
    <property type="match status" value="1"/>
</dbReference>
<dbReference type="GO" id="GO:0005886">
    <property type="term" value="C:plasma membrane"/>
    <property type="evidence" value="ECO:0007669"/>
    <property type="project" value="UniProtKB-SubCell"/>
</dbReference>
<dbReference type="InterPro" id="IPR036259">
    <property type="entry name" value="MFS_trans_sf"/>
</dbReference>
<feature type="transmembrane region" description="Helical" evidence="6">
    <location>
        <begin position="46"/>
        <end position="64"/>
    </location>
</feature>
<keyword evidence="5 6" id="KW-0472">Membrane</keyword>
<evidence type="ECO:0000259" key="7">
    <source>
        <dbReference type="PROSITE" id="PS50850"/>
    </source>
</evidence>
<reference evidence="8" key="2">
    <citation type="submission" date="2021-04" db="EMBL/GenBank/DDBJ databases">
        <authorList>
            <person name="Gilroy R."/>
        </authorList>
    </citation>
    <scope>NUCLEOTIDE SEQUENCE</scope>
    <source>
        <strain evidence="8">ChiHjej8B7-25341</strain>
    </source>
</reference>
<feature type="transmembrane region" description="Helical" evidence="6">
    <location>
        <begin position="410"/>
        <end position="427"/>
    </location>
</feature>
<proteinExistence type="predicted"/>
<dbReference type="PROSITE" id="PS50850">
    <property type="entry name" value="MFS"/>
    <property type="match status" value="1"/>
</dbReference>
<feature type="transmembrane region" description="Helical" evidence="6">
    <location>
        <begin position="164"/>
        <end position="184"/>
    </location>
</feature>
<sequence length="437" mass="46153">MQKSLSRKHFFILSYFAYASIYIARLNLTIASPVMEEQDLLTSTQIGAMGGAFFLCYSAGQLLNGFLGDMFLPGKMVTAGLLLTALGNILIGFLPPPGVILVLWGVNGFAQSMLWGPLLRELAARFPGKNQAEAASCLVSSVGVGSVLGILIAAAAISFQDVRFAFLLPGLIAALAGGAVCFFFRAPCVHTKTSLAPCGVSVANLCGDPAPAPCSVSGSASGSGVCRSLRARLSAAGFSRGRFSALRSPRLLILLLPAMFHGVLKDNLNLWAASYFADAYGLPLAELSFYVLAIPVLTLLGRLVYPFLLRLCRGREHAVSILALSVTALCLIPLCLRDVAMLPAAVCLSLIAAAVSIVNTSFLTVYPTRYAGCGCVSSVVGLMDFATYFGAGISSILYGKLLETDSYAPLFGSWLVLALLAVLFILIHDHMKKGEQS</sequence>
<name>A0A9D2QYG4_9FIRM</name>
<feature type="transmembrane region" description="Helical" evidence="6">
    <location>
        <begin position="340"/>
        <end position="358"/>
    </location>
</feature>
<evidence type="ECO:0000256" key="3">
    <source>
        <dbReference type="ARBA" id="ARBA00022692"/>
    </source>
</evidence>
<feature type="transmembrane region" description="Helical" evidence="6">
    <location>
        <begin position="370"/>
        <end position="398"/>
    </location>
</feature>
<protein>
    <submittedName>
        <fullName evidence="8">MFS transporter</fullName>
    </submittedName>
</protein>
<dbReference type="AlphaFoldDB" id="A0A9D2QYG4"/>
<accession>A0A9D2QYG4</accession>
<dbReference type="GO" id="GO:0061513">
    <property type="term" value="F:glucose 6-phosphate:phosphate antiporter activity"/>
    <property type="evidence" value="ECO:0007669"/>
    <property type="project" value="TreeGrafter"/>
</dbReference>
<dbReference type="InterPro" id="IPR051337">
    <property type="entry name" value="OPA_Antiporter"/>
</dbReference>
<dbReference type="GO" id="GO:0035435">
    <property type="term" value="P:phosphate ion transmembrane transport"/>
    <property type="evidence" value="ECO:0007669"/>
    <property type="project" value="TreeGrafter"/>
</dbReference>
<feature type="transmembrane region" description="Helical" evidence="6">
    <location>
        <begin position="76"/>
        <end position="94"/>
    </location>
</feature>
<evidence type="ECO:0000256" key="5">
    <source>
        <dbReference type="ARBA" id="ARBA00023136"/>
    </source>
</evidence>
<feature type="transmembrane region" description="Helical" evidence="6">
    <location>
        <begin position="12"/>
        <end position="34"/>
    </location>
</feature>
<evidence type="ECO:0000256" key="2">
    <source>
        <dbReference type="ARBA" id="ARBA00022448"/>
    </source>
</evidence>
<dbReference type="InterPro" id="IPR020846">
    <property type="entry name" value="MFS_dom"/>
</dbReference>
<organism evidence="8 9">
    <name type="scientific">Candidatus Eisenbergiella stercorigallinarum</name>
    <dbReference type="NCBI Taxonomy" id="2838557"/>
    <lineage>
        <taxon>Bacteria</taxon>
        <taxon>Bacillati</taxon>
        <taxon>Bacillota</taxon>
        <taxon>Clostridia</taxon>
        <taxon>Lachnospirales</taxon>
        <taxon>Lachnospiraceae</taxon>
        <taxon>Eisenbergiella</taxon>
    </lineage>
</organism>
<evidence type="ECO:0000256" key="4">
    <source>
        <dbReference type="ARBA" id="ARBA00022989"/>
    </source>
</evidence>
<feature type="transmembrane region" description="Helical" evidence="6">
    <location>
        <begin position="284"/>
        <end position="305"/>
    </location>
</feature>
<dbReference type="PIRSF" id="PIRSF002808">
    <property type="entry name" value="Hexose_phosphate_transp"/>
    <property type="match status" value="1"/>
</dbReference>
<dbReference type="SUPFAM" id="SSF103473">
    <property type="entry name" value="MFS general substrate transporter"/>
    <property type="match status" value="1"/>
</dbReference>
<dbReference type="EMBL" id="DWUW01000250">
    <property type="protein sequence ID" value="HJD32018.1"/>
    <property type="molecule type" value="Genomic_DNA"/>
</dbReference>
<dbReference type="InterPro" id="IPR011701">
    <property type="entry name" value="MFS"/>
</dbReference>